<feature type="non-terminal residue" evidence="1">
    <location>
        <position position="54"/>
    </location>
</feature>
<dbReference type="Proteomes" id="UP000593577">
    <property type="component" value="Unassembled WGS sequence"/>
</dbReference>
<protein>
    <recommendedName>
        <fullName evidence="3">RNase H type-1 domain-containing protein</fullName>
    </recommendedName>
</protein>
<proteinExistence type="predicted"/>
<accession>A0A7J8XWV1</accession>
<gene>
    <name evidence="1" type="ORF">Goari_009386</name>
</gene>
<name>A0A7J8XWV1_GOSAI</name>
<comment type="caution">
    <text evidence="1">The sequence shown here is derived from an EMBL/GenBank/DDBJ whole genome shotgun (WGS) entry which is preliminary data.</text>
</comment>
<evidence type="ECO:0000313" key="2">
    <source>
        <dbReference type="Proteomes" id="UP000593577"/>
    </source>
</evidence>
<sequence>MRSEGQWQVRYVPRERNLIADVLAKLCRAWKSSLLIFDVPPNEVLGVLQQDKAS</sequence>
<organism evidence="1 2">
    <name type="scientific">Gossypium aridum</name>
    <name type="common">American cotton</name>
    <name type="synonym">Erioxylum aridum</name>
    <dbReference type="NCBI Taxonomy" id="34290"/>
    <lineage>
        <taxon>Eukaryota</taxon>
        <taxon>Viridiplantae</taxon>
        <taxon>Streptophyta</taxon>
        <taxon>Embryophyta</taxon>
        <taxon>Tracheophyta</taxon>
        <taxon>Spermatophyta</taxon>
        <taxon>Magnoliopsida</taxon>
        <taxon>eudicotyledons</taxon>
        <taxon>Gunneridae</taxon>
        <taxon>Pentapetalae</taxon>
        <taxon>rosids</taxon>
        <taxon>malvids</taxon>
        <taxon>Malvales</taxon>
        <taxon>Malvaceae</taxon>
        <taxon>Malvoideae</taxon>
        <taxon>Gossypium</taxon>
    </lineage>
</organism>
<dbReference type="EMBL" id="JABFAA010000009">
    <property type="protein sequence ID" value="MBA0691775.1"/>
    <property type="molecule type" value="Genomic_DNA"/>
</dbReference>
<dbReference type="AlphaFoldDB" id="A0A7J8XWV1"/>
<evidence type="ECO:0008006" key="3">
    <source>
        <dbReference type="Google" id="ProtNLM"/>
    </source>
</evidence>
<evidence type="ECO:0000313" key="1">
    <source>
        <dbReference type="EMBL" id="MBA0691775.1"/>
    </source>
</evidence>
<keyword evidence="2" id="KW-1185">Reference proteome</keyword>
<reference evidence="1 2" key="1">
    <citation type="journal article" date="2019" name="Genome Biol. Evol.">
        <title>Insights into the evolution of the New World diploid cottons (Gossypium, subgenus Houzingenia) based on genome sequencing.</title>
        <authorList>
            <person name="Grover C.E."/>
            <person name="Arick M.A. 2nd"/>
            <person name="Thrash A."/>
            <person name="Conover J.L."/>
            <person name="Sanders W.S."/>
            <person name="Peterson D.G."/>
            <person name="Frelichowski J.E."/>
            <person name="Scheffler J.A."/>
            <person name="Scheffler B.E."/>
            <person name="Wendel J.F."/>
        </authorList>
    </citation>
    <scope>NUCLEOTIDE SEQUENCE [LARGE SCALE GENOMIC DNA]</scope>
    <source>
        <strain evidence="1">185</strain>
        <tissue evidence="1">Leaf</tissue>
    </source>
</reference>